<dbReference type="EC" id="3.4.19.12" evidence="2"/>
<dbReference type="InterPro" id="IPR022099">
    <property type="entry name" value="DUF3638"/>
</dbReference>
<name>G9NSX7_HYPAI</name>
<proteinExistence type="predicted"/>
<gene>
    <name evidence="11" type="ORF">TRIATDRAFT_291687</name>
</gene>
<evidence type="ECO:0000256" key="6">
    <source>
        <dbReference type="ARBA" id="ARBA00022807"/>
    </source>
</evidence>
<keyword evidence="3" id="KW-0645">Protease</keyword>
<dbReference type="Pfam" id="PF12340">
    <property type="entry name" value="DUF3638"/>
    <property type="match status" value="1"/>
</dbReference>
<dbReference type="Proteomes" id="UP000005426">
    <property type="component" value="Unassembled WGS sequence"/>
</dbReference>
<dbReference type="EMBL" id="ABDG02000022">
    <property type="protein sequence ID" value="EHK46521.1"/>
    <property type="molecule type" value="Genomic_DNA"/>
</dbReference>
<organism evidence="11 12">
    <name type="scientific">Hypocrea atroviridis (strain ATCC 20476 / IMI 206040)</name>
    <name type="common">Trichoderma atroviride</name>
    <dbReference type="NCBI Taxonomy" id="452589"/>
    <lineage>
        <taxon>Eukaryota</taxon>
        <taxon>Fungi</taxon>
        <taxon>Dikarya</taxon>
        <taxon>Ascomycota</taxon>
        <taxon>Pezizomycotina</taxon>
        <taxon>Sordariomycetes</taxon>
        <taxon>Hypocreomycetidae</taxon>
        <taxon>Hypocreales</taxon>
        <taxon>Hypocreaceae</taxon>
        <taxon>Trichoderma</taxon>
    </lineage>
</organism>
<dbReference type="InterPro" id="IPR022105">
    <property type="entry name" value="DUF3645"/>
</dbReference>
<dbReference type="PANTHER" id="PTHR13367">
    <property type="entry name" value="UBIQUITIN THIOESTERASE"/>
    <property type="match status" value="1"/>
</dbReference>
<keyword evidence="5" id="KW-0378">Hydrolase</keyword>
<evidence type="ECO:0000256" key="7">
    <source>
        <dbReference type="SAM" id="MobiDB-lite"/>
    </source>
</evidence>
<dbReference type="InterPro" id="IPR046541">
    <property type="entry name" value="DUF6606"/>
</dbReference>
<comment type="caution">
    <text evidence="11">The sequence shown here is derived from an EMBL/GenBank/DDBJ whole genome shotgun (WGS) entry which is preliminary data.</text>
</comment>
<dbReference type="GO" id="GO:0004843">
    <property type="term" value="F:cysteine-type deubiquitinase activity"/>
    <property type="evidence" value="ECO:0007669"/>
    <property type="project" value="UniProtKB-EC"/>
</dbReference>
<evidence type="ECO:0000313" key="12">
    <source>
        <dbReference type="Proteomes" id="UP000005426"/>
    </source>
</evidence>
<evidence type="ECO:0000256" key="3">
    <source>
        <dbReference type="ARBA" id="ARBA00022670"/>
    </source>
</evidence>
<keyword evidence="6" id="KW-0788">Thiol protease</keyword>
<keyword evidence="12" id="KW-1185">Reference proteome</keyword>
<evidence type="ECO:0000256" key="4">
    <source>
        <dbReference type="ARBA" id="ARBA00022786"/>
    </source>
</evidence>
<evidence type="ECO:0000256" key="1">
    <source>
        <dbReference type="ARBA" id="ARBA00000707"/>
    </source>
</evidence>
<dbReference type="OMA" id="FICETGM"/>
<dbReference type="STRING" id="452589.G9NSX7"/>
<reference evidence="11 12" key="1">
    <citation type="journal article" date="2011" name="Genome Biol.">
        <title>Comparative genome sequence analysis underscores mycoparasitism as the ancestral life style of Trichoderma.</title>
        <authorList>
            <person name="Kubicek C.P."/>
            <person name="Herrera-Estrella A."/>
            <person name="Seidl-Seiboth V."/>
            <person name="Martinez D.A."/>
            <person name="Druzhinina I.S."/>
            <person name="Thon M."/>
            <person name="Zeilinger S."/>
            <person name="Casas-Flores S."/>
            <person name="Horwitz B.A."/>
            <person name="Mukherjee P.K."/>
            <person name="Mukherjee M."/>
            <person name="Kredics L."/>
            <person name="Alcaraz L.D."/>
            <person name="Aerts A."/>
            <person name="Antal Z."/>
            <person name="Atanasova L."/>
            <person name="Cervantes-Badillo M.G."/>
            <person name="Challacombe J."/>
            <person name="Chertkov O."/>
            <person name="McCluskey K."/>
            <person name="Coulpier F."/>
            <person name="Deshpande N."/>
            <person name="von Doehren H."/>
            <person name="Ebbole D.J."/>
            <person name="Esquivel-Naranjo E.U."/>
            <person name="Fekete E."/>
            <person name="Flipphi M."/>
            <person name="Glaser F."/>
            <person name="Gomez-Rodriguez E.Y."/>
            <person name="Gruber S."/>
            <person name="Han C."/>
            <person name="Henrissat B."/>
            <person name="Hermosa R."/>
            <person name="Hernandez-Onate M."/>
            <person name="Karaffa L."/>
            <person name="Kosti I."/>
            <person name="Le Crom S."/>
            <person name="Lindquist E."/>
            <person name="Lucas S."/>
            <person name="Luebeck M."/>
            <person name="Luebeck P.S."/>
            <person name="Margeot A."/>
            <person name="Metz B."/>
            <person name="Misra M."/>
            <person name="Nevalainen H."/>
            <person name="Omann M."/>
            <person name="Packer N."/>
            <person name="Perrone G."/>
            <person name="Uresti-Rivera E.E."/>
            <person name="Salamov A."/>
            <person name="Schmoll M."/>
            <person name="Seiboth B."/>
            <person name="Shapiro H."/>
            <person name="Sukno S."/>
            <person name="Tamayo-Ramos J.A."/>
            <person name="Tisch D."/>
            <person name="Wiest A."/>
            <person name="Wilkinson H.H."/>
            <person name="Zhang M."/>
            <person name="Coutinho P.M."/>
            <person name="Kenerley C.M."/>
            <person name="Monte E."/>
            <person name="Baker S.E."/>
            <person name="Grigoriev I.V."/>
        </authorList>
    </citation>
    <scope>NUCLEOTIDE SEQUENCE [LARGE SCALE GENOMIC DNA]</scope>
    <source>
        <strain evidence="12">ATCC 20476 / IMI 206040</strain>
    </source>
</reference>
<sequence length="2973" mass="339834">MVKLIIDGSSLSSKELEYVFHHVFLPPQLPNGDDASPTTELCLIELVRDCLIEFLPEVDLSYHEAIKSAAALMKNIHTSSSLDGYLQEDGVRAVLKQIGPHNFSESFASFHITAQNAGVMLRLDNDLVIFEMFELCPTNGSVYSTAGRLIRQFPAIAVGIPIHIYADDGFQDVLIKTLVKMSYQAVGEAIPKTKKAKQLHNEERDTVDPKIVTELLYGYLRGMGSEAHVSGITKHTREEVLWKQSKLPWRRSAVWLLIRVSLQLTLDRTAVGSGELYKSFIVFFLSRVLTAATDKKMDSEILMTMSAKISRRLLKLRHSAHGRWLADVHEAVSTATKFVNIRWHRIRNETESQLDLTRLQSLNMAGDTRINIPGLTDFISSISRRQNASKVSSFCPKSGIIVFIPENLPSTPDEYYENDTPYHLAMVESWVAAHLGNWINKHVGDKSACIDLYRLMRGYHEMGRDWYSSRPEGASRMILVMLELWVAADKAAIHECALLKDYQHEIPIEVFQSLLLGSREDMERLHLVQTYLTKRQDYARSKKRPSIFTSYGQRESFPVEYFSQSTPHQSHLKLIEARAHLAKQVKLNEYQRCRLQYERLMQRYEQEICQNVEREKDGVYYTEHAPNCSRCACRKQAAGMSIDVYEWPLSSSPLEAQATVFELALPHTIGAWRDATLYVIDDVLRNTRSSGAKLQSDYSLRSYAALKDSFFSHPRWRIHLSSESKPHVVTHRRNIKISHSTESDLHGCVSRIKENWESHTAMWILIFLAARLLSMTTLPSLRLSIFHLLKECREISYQWLARLRSKAYDSLNEDERTQFLRIAFRVSLVCADTFNVSDTLLTHILFDPRQAAILIEISINIYNNTSLMEKSQDGLGGIMYDRWAFTMHRSRPMLLDEILHRGNSCLDTAIKRCWPDFSRMSEWSLANSTCSWLETVSAQLKICVNLLTGELLVDGSPLSRLPRSYEIHKDYRKLFGAFILEVMPSSSHGMKFCSSKDVEGYVAHFSMDDEYLKVRLDGQDPVLDLVPSQLLTGWLPNSFIDDYTHWYNQATGSIEFRPIGDPWKPSTKGWILSQHEPYWKLTRAGNISLLSPSSCSALDIASILSPLDTMLHLHMLLDAKTGNLEIKVPRLQLEFTLSKGESAITSRQFRGMQIDSNQYIGTLIGLNSKLVMKDTRNSESRMLIIPEGNIDFKANPEGHMFVDVAYGTASRVQRYLIDNQLRHLVGNATAQSKLYLAYIHALTSYCVPDPFLGRTGTEESLSILKSASIRSIDYLTPDNMQLLQVIANLSPRREYYPKYLKHMQKVQWSPVLCSMAQDSRFYKIVVGSILNRISDMAFLYPPDEAIIRGEFAPNEIELIDREIFRNSRYQVSGFGAEDFKTSRDIKYAPRDRGQSSTGTANAFETTFRVHNNIETIAQRAGKKCLDIFYSFLSGPKEIQAPQSIPNAREIQYGAEWLGDPETILPAYWCRLHFAFQTNPSWINKFQTTIWLATLSYSSQCQTSVLQAMMMLPLSTQLAAVPLPAGSAFKLPQGYQVNIQSLKSLVQNATRDFGPTCPEMQLPPRKKESAKKIRKRRKGLFNIEKEKAVTLFVQELVAQWPNSELVKPQKHAHWFECYINVPNAMALAQEKWRIWLANLRFRAYLESFISTFNTIKLGTVPIPRILYPFYQVPATRPHGYIPIEEVFRNTAPIISNVPLLNLKALQRTTDTEEDTNNKLADLLDHLDLQIQFDYERRYLSELRKSLLDLRGLSMMQLEKNDISMRSMAFELYLQQCKSFVQECYEGLSKAVLPDSACFQLGPADSIKTIQSTISAAGFYPRSCPIFFLQQLGRHRWPSLPNAWKKAIVTYAIAITSLQQAQRLVSLQDNEIDLFQELENTCNREWDPLQYPEWLLLECESGIIIRHVQHQIAEQMISPQDNGNAVMQLNMGEGKSSVIVPIAATALSNGSQIVRVIVAKPQAKQMHQMLMSKLSGLLDRPIFRMPFSRAVNMDVVKAKVVHRLAHRCMEEGGILLIQPEHLLSFQLMVLECAINGHVEIGHQLLETQRLFNESSRDIVDESDENFSVKFELIYTMGKQKPIEHTPDRWVVIQNVLSRFARICLQLKASFPESLDVDDRYPERFPRIRILRPDAELTVLTHLAEFICNTGMSGFPIARQRTHIRDAVNRYISNIDLTTNEIDAVERSSFWGETTASNILLLRGLLSGGILSFAFGQKRWRVDYGTHPNRETKTRLAVPFRAKDNPTPRSEFSHPDVVIVLTCLSYYYKGLQDEELFEALELLIRSDNPDLEYRAWVEAAPGLPLCFRHLTGINIRDRTQCINDVFPHLRYSKGSIDYFLSRMVFAKESREFPHKLSASGWDLGKRKNNPTTGFSGTNDSRYILPMDIKQLDLPEQSHTNALVLKHLLRSENGIMLMPKQMKGVNLESESLLEMASQMDSDTRVILDVGAQIIDLDNLQFAETWLKRYHNDSVHAVVFFNEADELMVLDRSNKVEPLQISPFATQLDQCLVFLDEAHTRGTDLKLPANYQAAVTLGANLTKDKLVQACMRMRKLGRGQSVVFCIPRDIEQKIQAQRDPNSSTEEISVSDVLCWAISETWRDLRRMVPLWLTQGVRHYEQEALWNEREDKLYKEQWAEEFLEPEAQNLDSRYRPRTGSESAQLLERATPAVKLQFQRRCEEFGLIEFRSSSLQEEQERELSPETEQERQVEQPSHALAHKHTCHPDLRSFIRLGEIPVGSGAFKPAFQALKRTSAVQYFDLREFPSGIWVTEDFSKTVKPENMPDDGMDLFQRPVQWILTSRLGWSTTVSRLVIISPWEAHELMPDIEASMSVTLHLYAPRSNLGFRPLDHLTLYTVPQRRKKPVIPPNMMAELNIFAGQLYLSSFKEYVEVCTKLGLAWSPADDSVVLGPDGFIPAGVNSGLLVNKSEFTKSPVQFIKVLVTKIRRNCETVEKTHIGKILDGVLLTEEDFEEDFEI</sequence>
<protein>
    <recommendedName>
        <fullName evidence="2">ubiquitinyl hydrolase 1</fullName>
        <ecNumber evidence="2">3.4.19.12</ecNumber>
    </recommendedName>
</protein>
<dbReference type="HOGENOM" id="CLU_000211_1_0_1"/>
<evidence type="ECO:0000259" key="10">
    <source>
        <dbReference type="Pfam" id="PF20255"/>
    </source>
</evidence>
<dbReference type="InterPro" id="IPR051346">
    <property type="entry name" value="OTU_Deubiquitinase"/>
</dbReference>
<feature type="domain" description="DUF3645" evidence="9">
    <location>
        <begin position="2224"/>
        <end position="2259"/>
    </location>
</feature>
<evidence type="ECO:0000256" key="2">
    <source>
        <dbReference type="ARBA" id="ARBA00012759"/>
    </source>
</evidence>
<dbReference type="PANTHER" id="PTHR13367:SF34">
    <property type="match status" value="1"/>
</dbReference>
<keyword evidence="4" id="KW-0833">Ubl conjugation pathway</keyword>
<dbReference type="GO" id="GO:0006508">
    <property type="term" value="P:proteolysis"/>
    <property type="evidence" value="ECO:0007669"/>
    <property type="project" value="UniProtKB-KW"/>
</dbReference>
<dbReference type="Pfam" id="PF20255">
    <property type="entry name" value="DUF6606"/>
    <property type="match status" value="1"/>
</dbReference>
<feature type="region of interest" description="Disordered" evidence="7">
    <location>
        <begin position="2689"/>
        <end position="2714"/>
    </location>
</feature>
<accession>G9NSX7</accession>
<feature type="compositionally biased region" description="Basic and acidic residues" evidence="7">
    <location>
        <begin position="2694"/>
        <end position="2706"/>
    </location>
</feature>
<feature type="domain" description="DUF6606" evidence="10">
    <location>
        <begin position="19"/>
        <end position="289"/>
    </location>
</feature>
<evidence type="ECO:0000259" key="9">
    <source>
        <dbReference type="Pfam" id="PF12359"/>
    </source>
</evidence>
<evidence type="ECO:0000259" key="8">
    <source>
        <dbReference type="Pfam" id="PF12340"/>
    </source>
</evidence>
<evidence type="ECO:0000256" key="5">
    <source>
        <dbReference type="ARBA" id="ARBA00022801"/>
    </source>
</evidence>
<evidence type="ECO:0000313" key="11">
    <source>
        <dbReference type="EMBL" id="EHK46521.1"/>
    </source>
</evidence>
<dbReference type="OrthoDB" id="4889671at2759"/>
<feature type="domain" description="DUF3638" evidence="8">
    <location>
        <begin position="1882"/>
        <end position="2104"/>
    </location>
</feature>
<dbReference type="Pfam" id="PF12359">
    <property type="entry name" value="DUF3645"/>
    <property type="match status" value="1"/>
</dbReference>
<comment type="catalytic activity">
    <reaction evidence="1">
        <text>Thiol-dependent hydrolysis of ester, thioester, amide, peptide and isopeptide bonds formed by the C-terminal Gly of ubiquitin (a 76-residue protein attached to proteins as an intracellular targeting signal).</text>
        <dbReference type="EC" id="3.4.19.12"/>
    </reaction>
</comment>
<dbReference type="eggNOG" id="ENOG502QUFK">
    <property type="taxonomic scope" value="Eukaryota"/>
</dbReference>